<evidence type="ECO:0000313" key="2">
    <source>
        <dbReference type="Proteomes" id="UP001604277"/>
    </source>
</evidence>
<proteinExistence type="predicted"/>
<organism evidence="1 2">
    <name type="scientific">Forsythia ovata</name>
    <dbReference type="NCBI Taxonomy" id="205694"/>
    <lineage>
        <taxon>Eukaryota</taxon>
        <taxon>Viridiplantae</taxon>
        <taxon>Streptophyta</taxon>
        <taxon>Embryophyta</taxon>
        <taxon>Tracheophyta</taxon>
        <taxon>Spermatophyta</taxon>
        <taxon>Magnoliopsida</taxon>
        <taxon>eudicotyledons</taxon>
        <taxon>Gunneridae</taxon>
        <taxon>Pentapetalae</taxon>
        <taxon>asterids</taxon>
        <taxon>lamiids</taxon>
        <taxon>Lamiales</taxon>
        <taxon>Oleaceae</taxon>
        <taxon>Forsythieae</taxon>
        <taxon>Forsythia</taxon>
    </lineage>
</organism>
<dbReference type="Proteomes" id="UP001604277">
    <property type="component" value="Unassembled WGS sequence"/>
</dbReference>
<accession>A0ABD1TP66</accession>
<reference evidence="2" key="1">
    <citation type="submission" date="2024-07" db="EMBL/GenBank/DDBJ databases">
        <title>Two chromosome-level genome assemblies of Korean endemic species Abeliophyllum distichum and Forsythia ovata (Oleaceae).</title>
        <authorList>
            <person name="Jang H."/>
        </authorList>
    </citation>
    <scope>NUCLEOTIDE SEQUENCE [LARGE SCALE GENOMIC DNA]</scope>
</reference>
<gene>
    <name evidence="1" type="ORF">Fot_28473</name>
</gene>
<name>A0ABD1TP66_9LAMI</name>
<dbReference type="EMBL" id="JBFOLJ010000008">
    <property type="protein sequence ID" value="KAL2514502.1"/>
    <property type="molecule type" value="Genomic_DNA"/>
</dbReference>
<dbReference type="AlphaFoldDB" id="A0ABD1TP66"/>
<sequence length="103" mass="11520">MFQLTIVHEVTVLAISVGRVGKGFICFKSWAISAGMNLIAGDFYSKGWEELGNLEEAVQQLWRRRDEADKLEIASLRAASRLPIHEGIFYISSSSDDYEIGPL</sequence>
<evidence type="ECO:0000313" key="1">
    <source>
        <dbReference type="EMBL" id="KAL2514502.1"/>
    </source>
</evidence>
<keyword evidence="2" id="KW-1185">Reference proteome</keyword>
<comment type="caution">
    <text evidence="1">The sequence shown here is derived from an EMBL/GenBank/DDBJ whole genome shotgun (WGS) entry which is preliminary data.</text>
</comment>
<protein>
    <submittedName>
        <fullName evidence="1">PHD finger family protein</fullName>
    </submittedName>
</protein>